<dbReference type="eggNOG" id="KOG2693">
    <property type="taxonomic scope" value="Eukaryota"/>
</dbReference>
<evidence type="ECO:0000313" key="6">
    <source>
        <dbReference type="EMBL" id="ACO69071.1"/>
    </source>
</evidence>
<dbReference type="STRING" id="296587.C1FFE3"/>
<feature type="transmembrane region" description="Helical" evidence="5">
    <location>
        <begin position="209"/>
        <end position="225"/>
    </location>
</feature>
<dbReference type="Proteomes" id="UP000002009">
    <property type="component" value="Chromosome 8"/>
</dbReference>
<dbReference type="GeneID" id="8245449"/>
<evidence type="ECO:0000256" key="3">
    <source>
        <dbReference type="ARBA" id="ARBA00022989"/>
    </source>
</evidence>
<sequence>MILCGFITSPVIAIVLKFFLPQLEKDDEFCEATKPGNTVIGAGNAQKMLHSAEMGRATDNCCNYEHSTVEDCEKSITNPNVRARFLMSLIAGDFFHNFTDGIFIGAAFQCNTTLAWRIVAVTVAHEVPQELADFAVLVNSLGFSVPTALAYNVIAGASVMLGGIVIMLADVSNLDTGMLLAYGAGNYIYCATVHMFSMGSKNILHDAKRLLAFAVGAVAIGLILLDHEHCEAGADAGGGDAHAHDHRRLFY</sequence>
<dbReference type="InterPro" id="IPR003689">
    <property type="entry name" value="ZIP"/>
</dbReference>
<dbReference type="InParanoid" id="C1FFE3"/>
<keyword evidence="7" id="KW-1185">Reference proteome</keyword>
<keyword evidence="4 5" id="KW-0472">Membrane</keyword>
<dbReference type="PANTHER" id="PTHR16950">
    <property type="entry name" value="ZINC TRANSPORTER SLC39A7 HISTIDINE-RICH MEMBRANE PROTEIN KE4"/>
    <property type="match status" value="1"/>
</dbReference>
<evidence type="ECO:0000256" key="5">
    <source>
        <dbReference type="SAM" id="Phobius"/>
    </source>
</evidence>
<evidence type="ECO:0000256" key="4">
    <source>
        <dbReference type="ARBA" id="ARBA00023136"/>
    </source>
</evidence>
<dbReference type="OrthoDB" id="200954at2759"/>
<dbReference type="KEGG" id="mis:MICPUN_108725"/>
<evidence type="ECO:0000313" key="7">
    <source>
        <dbReference type="Proteomes" id="UP000002009"/>
    </source>
</evidence>
<name>C1FFE3_MICCC</name>
<gene>
    <name evidence="6" type="ORF">MICPUN_108725</name>
</gene>
<keyword evidence="2 5" id="KW-0812">Transmembrane</keyword>
<dbReference type="EMBL" id="CP001575">
    <property type="protein sequence ID" value="ACO69071.1"/>
    <property type="molecule type" value="Genomic_DNA"/>
</dbReference>
<dbReference type="GO" id="GO:0016020">
    <property type="term" value="C:membrane"/>
    <property type="evidence" value="ECO:0007669"/>
    <property type="project" value="UniProtKB-SubCell"/>
</dbReference>
<evidence type="ECO:0000256" key="2">
    <source>
        <dbReference type="ARBA" id="ARBA00022692"/>
    </source>
</evidence>
<dbReference type="OMA" id="NYIYCAT"/>
<dbReference type="AlphaFoldDB" id="C1FFE3"/>
<reference evidence="6 7" key="1">
    <citation type="journal article" date="2009" name="Science">
        <title>Green evolution and dynamic adaptations revealed by genomes of the marine picoeukaryotes Micromonas.</title>
        <authorList>
            <person name="Worden A.Z."/>
            <person name="Lee J.H."/>
            <person name="Mock T."/>
            <person name="Rouze P."/>
            <person name="Simmons M.P."/>
            <person name="Aerts A.L."/>
            <person name="Allen A.E."/>
            <person name="Cuvelier M.L."/>
            <person name="Derelle E."/>
            <person name="Everett M.V."/>
            <person name="Foulon E."/>
            <person name="Grimwood J."/>
            <person name="Gundlach H."/>
            <person name="Henrissat B."/>
            <person name="Napoli C."/>
            <person name="McDonald S.M."/>
            <person name="Parker M.S."/>
            <person name="Rombauts S."/>
            <person name="Salamov A."/>
            <person name="Von Dassow P."/>
            <person name="Badger J.H."/>
            <person name="Coutinho P.M."/>
            <person name="Demir E."/>
            <person name="Dubchak I."/>
            <person name="Gentemann C."/>
            <person name="Eikrem W."/>
            <person name="Gready J.E."/>
            <person name="John U."/>
            <person name="Lanier W."/>
            <person name="Lindquist E.A."/>
            <person name="Lucas S."/>
            <person name="Mayer K.F."/>
            <person name="Moreau H."/>
            <person name="Not F."/>
            <person name="Otillar R."/>
            <person name="Panaud O."/>
            <person name="Pangilinan J."/>
            <person name="Paulsen I."/>
            <person name="Piegu B."/>
            <person name="Poliakov A."/>
            <person name="Robbens S."/>
            <person name="Schmutz J."/>
            <person name="Toulza E."/>
            <person name="Wyss T."/>
            <person name="Zelensky A."/>
            <person name="Zhou K."/>
            <person name="Armbrust E.V."/>
            <person name="Bhattacharya D."/>
            <person name="Goodenough U.W."/>
            <person name="Van de Peer Y."/>
            <person name="Grigoriev I.V."/>
        </authorList>
    </citation>
    <scope>NUCLEOTIDE SEQUENCE [LARGE SCALE GENOMIC DNA]</scope>
    <source>
        <strain evidence="7">RCC299 / NOUM17</strain>
    </source>
</reference>
<feature type="transmembrane region" description="Helical" evidence="5">
    <location>
        <begin position="149"/>
        <end position="167"/>
    </location>
</feature>
<dbReference type="Pfam" id="PF02535">
    <property type="entry name" value="Zip"/>
    <property type="match status" value="1"/>
</dbReference>
<feature type="transmembrane region" description="Helical" evidence="5">
    <location>
        <begin position="179"/>
        <end position="197"/>
    </location>
</feature>
<evidence type="ECO:0000256" key="1">
    <source>
        <dbReference type="ARBA" id="ARBA00004141"/>
    </source>
</evidence>
<protein>
    <submittedName>
        <fullName evidence="6">Zinc permease family</fullName>
    </submittedName>
</protein>
<organism evidence="6 7">
    <name type="scientific">Micromonas commoda (strain RCC299 / NOUM17 / CCMP2709)</name>
    <name type="common">Picoplanktonic green alga</name>
    <dbReference type="NCBI Taxonomy" id="296587"/>
    <lineage>
        <taxon>Eukaryota</taxon>
        <taxon>Viridiplantae</taxon>
        <taxon>Chlorophyta</taxon>
        <taxon>Mamiellophyceae</taxon>
        <taxon>Mamiellales</taxon>
        <taxon>Mamiellaceae</taxon>
        <taxon>Micromonas</taxon>
    </lineage>
</organism>
<comment type="subcellular location">
    <subcellularLocation>
        <location evidence="1">Membrane</location>
        <topology evidence="1">Multi-pass membrane protein</topology>
    </subcellularLocation>
</comment>
<dbReference type="GO" id="GO:0006882">
    <property type="term" value="P:intracellular zinc ion homeostasis"/>
    <property type="evidence" value="ECO:0007669"/>
    <property type="project" value="TreeGrafter"/>
</dbReference>
<proteinExistence type="predicted"/>
<dbReference type="RefSeq" id="XP_002507813.1">
    <property type="nucleotide sequence ID" value="XM_002507767.1"/>
</dbReference>
<dbReference type="PANTHER" id="PTHR16950:SF16">
    <property type="entry name" value="ZINC TRANSPORTER ZIP13"/>
    <property type="match status" value="1"/>
</dbReference>
<accession>C1FFE3</accession>
<dbReference type="GO" id="GO:0005385">
    <property type="term" value="F:zinc ion transmembrane transporter activity"/>
    <property type="evidence" value="ECO:0007669"/>
    <property type="project" value="TreeGrafter"/>
</dbReference>
<keyword evidence="3 5" id="KW-1133">Transmembrane helix</keyword>